<keyword evidence="2" id="KW-1133">Transmembrane helix</keyword>
<sequence length="114" mass="12749">MISPSSNGPQIFQERFIRNPFALLIIVLPFFLVTVITMYILINSDDYDLYYCCEMLVLVKQKSDPQKSGSSSTSGSGPTPLRLRFRQLGGRIVGRIVVGKRWLGLVVVVVEKIG</sequence>
<comment type="caution">
    <text evidence="3">The sequence shown here is derived from an EMBL/GenBank/DDBJ whole genome shotgun (WGS) entry which is preliminary data.</text>
</comment>
<dbReference type="Proteomes" id="UP001151760">
    <property type="component" value="Unassembled WGS sequence"/>
</dbReference>
<proteinExistence type="predicted"/>
<evidence type="ECO:0000313" key="3">
    <source>
        <dbReference type="EMBL" id="GJS79784.1"/>
    </source>
</evidence>
<protein>
    <recommendedName>
        <fullName evidence="5">Transmembrane protein</fullName>
    </recommendedName>
</protein>
<keyword evidence="2" id="KW-0472">Membrane</keyword>
<feature type="transmembrane region" description="Helical" evidence="2">
    <location>
        <begin position="21"/>
        <end position="42"/>
    </location>
</feature>
<keyword evidence="2" id="KW-0812">Transmembrane</keyword>
<organism evidence="3 4">
    <name type="scientific">Tanacetum coccineum</name>
    <dbReference type="NCBI Taxonomy" id="301880"/>
    <lineage>
        <taxon>Eukaryota</taxon>
        <taxon>Viridiplantae</taxon>
        <taxon>Streptophyta</taxon>
        <taxon>Embryophyta</taxon>
        <taxon>Tracheophyta</taxon>
        <taxon>Spermatophyta</taxon>
        <taxon>Magnoliopsida</taxon>
        <taxon>eudicotyledons</taxon>
        <taxon>Gunneridae</taxon>
        <taxon>Pentapetalae</taxon>
        <taxon>asterids</taxon>
        <taxon>campanulids</taxon>
        <taxon>Asterales</taxon>
        <taxon>Asteraceae</taxon>
        <taxon>Asteroideae</taxon>
        <taxon>Anthemideae</taxon>
        <taxon>Anthemidinae</taxon>
        <taxon>Tanacetum</taxon>
    </lineage>
</organism>
<reference evidence="3" key="2">
    <citation type="submission" date="2022-01" db="EMBL/GenBank/DDBJ databases">
        <authorList>
            <person name="Yamashiro T."/>
            <person name="Shiraishi A."/>
            <person name="Satake H."/>
            <person name="Nakayama K."/>
        </authorList>
    </citation>
    <scope>NUCLEOTIDE SEQUENCE</scope>
</reference>
<accession>A0ABQ4YPH4</accession>
<evidence type="ECO:0000313" key="4">
    <source>
        <dbReference type="Proteomes" id="UP001151760"/>
    </source>
</evidence>
<dbReference type="EMBL" id="BQNB010010622">
    <property type="protein sequence ID" value="GJS79784.1"/>
    <property type="molecule type" value="Genomic_DNA"/>
</dbReference>
<evidence type="ECO:0008006" key="5">
    <source>
        <dbReference type="Google" id="ProtNLM"/>
    </source>
</evidence>
<name>A0ABQ4YPH4_9ASTR</name>
<gene>
    <name evidence="3" type="ORF">Tco_0729665</name>
</gene>
<feature type="compositionally biased region" description="Low complexity" evidence="1">
    <location>
        <begin position="66"/>
        <end position="80"/>
    </location>
</feature>
<feature type="region of interest" description="Disordered" evidence="1">
    <location>
        <begin position="62"/>
        <end position="81"/>
    </location>
</feature>
<evidence type="ECO:0000256" key="1">
    <source>
        <dbReference type="SAM" id="MobiDB-lite"/>
    </source>
</evidence>
<reference evidence="3" key="1">
    <citation type="journal article" date="2022" name="Int. J. Mol. Sci.">
        <title>Draft Genome of Tanacetum Coccineum: Genomic Comparison of Closely Related Tanacetum-Family Plants.</title>
        <authorList>
            <person name="Yamashiro T."/>
            <person name="Shiraishi A."/>
            <person name="Nakayama K."/>
            <person name="Satake H."/>
        </authorList>
    </citation>
    <scope>NUCLEOTIDE SEQUENCE</scope>
</reference>
<evidence type="ECO:0000256" key="2">
    <source>
        <dbReference type="SAM" id="Phobius"/>
    </source>
</evidence>
<keyword evidence="4" id="KW-1185">Reference proteome</keyword>